<sequence>MATATPSLPMPPPAQLKPPTSRRRPRRNTNTAKKTTIEGIVVVVAAARRRQSSPPAHARKLLLAMASSWTKQQQQQQEEARATRQGEATAREAAAALQGEASSSGRINKHIWTTPLLAWRSIELETSCLLEEEEEEATTSMHSFVEMEIINGKAIFFWPLILPSPCIRTAISSSWKSTVVLQCPDFVFVFFNKKKQMLLAISFCVFRY</sequence>
<dbReference type="GeneID" id="100279423"/>
<feature type="compositionally biased region" description="Low complexity" evidence="1">
    <location>
        <begin position="85"/>
        <end position="101"/>
    </location>
</feature>
<proteinExistence type="evidence at transcript level"/>
<accession>B7ZY25</accession>
<evidence type="ECO:0000313" key="3">
    <source>
        <dbReference type="EnsemblPlants" id="Zm00001eb199180_P001"/>
    </source>
</evidence>
<evidence type="ECO:0000313" key="4">
    <source>
        <dbReference type="Proteomes" id="UP000007305"/>
    </source>
</evidence>
<keyword evidence="4" id="KW-1185">Reference proteome</keyword>
<dbReference type="EMBL" id="BT054217">
    <property type="protein sequence ID" value="ACL52824.1"/>
    <property type="molecule type" value="mRNA"/>
</dbReference>
<feature type="region of interest" description="Disordered" evidence="1">
    <location>
        <begin position="69"/>
        <end position="101"/>
    </location>
</feature>
<reference evidence="3" key="3">
    <citation type="submission" date="2019-07" db="EMBL/GenBank/DDBJ databases">
        <authorList>
            <person name="Seetharam A."/>
            <person name="Woodhouse M."/>
            <person name="Cannon E."/>
        </authorList>
    </citation>
    <scope>NUCLEOTIDE SEQUENCE [LARGE SCALE GENOMIC DNA]</scope>
    <source>
        <strain evidence="3">cv. B73</strain>
    </source>
</reference>
<reference evidence="2" key="1">
    <citation type="journal article" date="2009" name="PLoS Genet.">
        <title>Sequencing, mapping, and analysis of 27,455 maize full-length cDNAs.</title>
        <authorList>
            <person name="Soderlund C."/>
            <person name="Descour A."/>
            <person name="Kudrna D."/>
            <person name="Bomhoff M."/>
            <person name="Boyd L."/>
            <person name="Currie J."/>
            <person name="Angelova A."/>
            <person name="Collura K."/>
            <person name="Wissotski M."/>
            <person name="Ashley E."/>
            <person name="Morrow D."/>
            <person name="Fernandes J."/>
            <person name="Walbot V."/>
            <person name="Yu Y."/>
        </authorList>
    </citation>
    <scope>NUCLEOTIDE SEQUENCE</scope>
    <source>
        <strain evidence="2">B73</strain>
    </source>
</reference>
<feature type="region of interest" description="Disordered" evidence="1">
    <location>
        <begin position="1"/>
        <end position="35"/>
    </location>
</feature>
<evidence type="ECO:0000256" key="1">
    <source>
        <dbReference type="SAM" id="MobiDB-lite"/>
    </source>
</evidence>
<gene>
    <name evidence="3" type="primary">LOC100279423</name>
</gene>
<protein>
    <submittedName>
        <fullName evidence="2 3">Uncharacterized protein</fullName>
    </submittedName>
</protein>
<dbReference type="Gramene" id="Zm00001eb199180_T001">
    <property type="protein sequence ID" value="Zm00001eb199180_P001"/>
    <property type="gene ID" value="Zm00001eb199180"/>
</dbReference>
<reference evidence="4" key="2">
    <citation type="journal article" date="2009" name="Science">
        <title>The B73 maize genome: complexity, diversity, and dynamics.</title>
        <authorList>
            <person name="Schnable P.S."/>
            <person name="Ware D."/>
            <person name="Fulton R.S."/>
            <person name="Stein J.C."/>
            <person name="Wei F."/>
            <person name="Pasternak S."/>
            <person name="Liang C."/>
            <person name="Zhang J."/>
            <person name="Fulton L."/>
            <person name="Graves T.A."/>
            <person name="Minx P."/>
            <person name="Reily A.D."/>
            <person name="Courtney L."/>
            <person name="Kruchowski S.S."/>
            <person name="Tomlinson C."/>
            <person name="Strong C."/>
            <person name="Delehaunty K."/>
            <person name="Fronick C."/>
            <person name="Courtney B."/>
            <person name="Rock S.M."/>
            <person name="Belter E."/>
            <person name="Du F."/>
            <person name="Kim K."/>
            <person name="Abbott R.M."/>
            <person name="Cotton M."/>
            <person name="Levy A."/>
            <person name="Marchetto P."/>
            <person name="Ochoa K."/>
            <person name="Jackson S.M."/>
            <person name="Gillam B."/>
            <person name="Chen W."/>
            <person name="Yan L."/>
            <person name="Higginbotham J."/>
            <person name="Cardenas M."/>
            <person name="Waligorski J."/>
            <person name="Applebaum E."/>
            <person name="Phelps L."/>
            <person name="Falcone J."/>
            <person name="Kanchi K."/>
            <person name="Thane T."/>
            <person name="Scimone A."/>
            <person name="Thane N."/>
            <person name="Henke J."/>
            <person name="Wang T."/>
            <person name="Ruppert J."/>
            <person name="Shah N."/>
            <person name="Rotter K."/>
            <person name="Hodges J."/>
            <person name="Ingenthron E."/>
            <person name="Cordes M."/>
            <person name="Kohlberg S."/>
            <person name="Sgro J."/>
            <person name="Delgado B."/>
            <person name="Mead K."/>
            <person name="Chinwalla A."/>
            <person name="Leonard S."/>
            <person name="Crouse K."/>
            <person name="Collura K."/>
            <person name="Kudrna D."/>
            <person name="Currie J."/>
            <person name="He R."/>
            <person name="Angelova A."/>
            <person name="Rajasekar S."/>
            <person name="Mueller T."/>
            <person name="Lomeli R."/>
            <person name="Scara G."/>
            <person name="Ko A."/>
            <person name="Delaney K."/>
            <person name="Wissotski M."/>
            <person name="Lopez G."/>
            <person name="Campos D."/>
            <person name="Braidotti M."/>
            <person name="Ashley E."/>
            <person name="Golser W."/>
            <person name="Kim H."/>
            <person name="Lee S."/>
            <person name="Lin J."/>
            <person name="Dujmic Z."/>
            <person name="Kim W."/>
            <person name="Talag J."/>
            <person name="Zuccolo A."/>
            <person name="Fan C."/>
            <person name="Sebastian A."/>
            <person name="Kramer M."/>
            <person name="Spiegel L."/>
            <person name="Nascimento L."/>
            <person name="Zutavern T."/>
            <person name="Miller B."/>
            <person name="Ambroise C."/>
            <person name="Muller S."/>
            <person name="Spooner W."/>
            <person name="Narechania A."/>
            <person name="Ren L."/>
            <person name="Wei S."/>
            <person name="Kumari S."/>
            <person name="Faga B."/>
            <person name="Levy M.J."/>
            <person name="McMahan L."/>
            <person name="Van Buren P."/>
            <person name="Vaughn M.W."/>
            <person name="Ying K."/>
            <person name="Yeh C.-T."/>
            <person name="Emrich S.J."/>
            <person name="Jia Y."/>
            <person name="Kalyanaraman A."/>
            <person name="Hsia A.-P."/>
            <person name="Barbazuk W.B."/>
            <person name="Baucom R.S."/>
            <person name="Brutnell T.P."/>
            <person name="Carpita N.C."/>
            <person name="Chaparro C."/>
            <person name="Chia J.-M."/>
            <person name="Deragon J.-M."/>
            <person name="Estill J.C."/>
            <person name="Fu Y."/>
            <person name="Jeddeloh J.A."/>
            <person name="Han Y."/>
            <person name="Lee H."/>
            <person name="Li P."/>
            <person name="Lisch D.R."/>
            <person name="Liu S."/>
            <person name="Liu Z."/>
            <person name="Nagel D.H."/>
            <person name="McCann M.C."/>
            <person name="SanMiguel P."/>
            <person name="Myers A.M."/>
            <person name="Nettleton D."/>
            <person name="Nguyen J."/>
            <person name="Penning B.W."/>
            <person name="Ponnala L."/>
            <person name="Schneider K.L."/>
            <person name="Schwartz D.C."/>
            <person name="Sharma A."/>
            <person name="Soderlund C."/>
            <person name="Springer N.M."/>
            <person name="Sun Q."/>
            <person name="Wang H."/>
            <person name="Waterman M."/>
            <person name="Westerman R."/>
            <person name="Wolfgruber T.K."/>
            <person name="Yang L."/>
            <person name="Yu Y."/>
            <person name="Zhang L."/>
            <person name="Zhou S."/>
            <person name="Zhu Q."/>
            <person name="Bennetzen J.L."/>
            <person name="Dawe R.K."/>
            <person name="Jiang J."/>
            <person name="Jiang N."/>
            <person name="Presting G.G."/>
            <person name="Wessler S.R."/>
            <person name="Aluru S."/>
            <person name="Martienssen R.A."/>
            <person name="Clifton S.W."/>
            <person name="McCombie W.R."/>
            <person name="Wing R.A."/>
            <person name="Wilson R.K."/>
        </authorList>
    </citation>
    <scope>NUCLEOTIDE SEQUENCE [LARGE SCALE GENOMIC DNA]</scope>
    <source>
        <strain evidence="4">cv. B73</strain>
    </source>
</reference>
<organism evidence="2">
    <name type="scientific">Zea mays</name>
    <name type="common">Maize</name>
    <dbReference type="NCBI Taxonomy" id="4577"/>
    <lineage>
        <taxon>Eukaryota</taxon>
        <taxon>Viridiplantae</taxon>
        <taxon>Streptophyta</taxon>
        <taxon>Embryophyta</taxon>
        <taxon>Tracheophyta</taxon>
        <taxon>Spermatophyta</taxon>
        <taxon>Magnoliopsida</taxon>
        <taxon>Liliopsida</taxon>
        <taxon>Poales</taxon>
        <taxon>Poaceae</taxon>
        <taxon>PACMAD clade</taxon>
        <taxon>Panicoideae</taxon>
        <taxon>Andropogonodae</taxon>
        <taxon>Andropogoneae</taxon>
        <taxon>Tripsacinae</taxon>
        <taxon>Zea</taxon>
    </lineage>
</organism>
<dbReference type="RefSeq" id="NP_001145905.1">
    <property type="nucleotide sequence ID" value="NM_001152433.1"/>
</dbReference>
<dbReference type="KEGG" id="zma:100279423"/>
<name>B7ZY25_MAIZE</name>
<reference evidence="3" key="4">
    <citation type="submission" date="2021-05" db="UniProtKB">
        <authorList>
            <consortium name="EnsemblPlants"/>
        </authorList>
    </citation>
    <scope>IDENTIFICATION</scope>
    <source>
        <strain evidence="3">cv. B73</strain>
    </source>
</reference>
<dbReference type="AlphaFoldDB" id="B7ZY25"/>
<dbReference type="Proteomes" id="UP000007305">
    <property type="component" value="Chromosome 4"/>
</dbReference>
<evidence type="ECO:0000313" key="2">
    <source>
        <dbReference type="EMBL" id="ACL52824.1"/>
    </source>
</evidence>
<dbReference type="EnsemblPlants" id="Zm00001eb199180_T001">
    <property type="protein sequence ID" value="Zm00001eb199180_P001"/>
    <property type="gene ID" value="Zm00001eb199180"/>
</dbReference>